<proteinExistence type="predicted"/>
<name>A0A6S6U2E0_9BACT</name>
<reference evidence="2" key="1">
    <citation type="submission" date="2020-01" db="EMBL/GenBank/DDBJ databases">
        <authorList>
            <person name="Meier V. D."/>
            <person name="Meier V D."/>
        </authorList>
    </citation>
    <scope>NUCLEOTIDE SEQUENCE</scope>
    <source>
        <strain evidence="2">HLG_WM_MAG_10</strain>
    </source>
</reference>
<protein>
    <submittedName>
        <fullName evidence="2">Spermidine synthase</fullName>
    </submittedName>
</protein>
<dbReference type="EMBL" id="CACVAQ010000436">
    <property type="protein sequence ID" value="CAA6828705.1"/>
    <property type="molecule type" value="Genomic_DNA"/>
</dbReference>
<dbReference type="AlphaFoldDB" id="A0A6S6U2E0"/>
<accession>A0A6S6U2E0</accession>
<dbReference type="InterPro" id="IPR041698">
    <property type="entry name" value="Methyltransf_25"/>
</dbReference>
<dbReference type="InterPro" id="IPR029063">
    <property type="entry name" value="SAM-dependent_MTases_sf"/>
</dbReference>
<sequence length="248" mass="28364">MDWVKTFYDAQNEWFAVYLGAVEDSHYERAALMNEMTSAATKRILELGAGGGQTAIALAELGHDVSTVELLEESVLHAQKLSHQMKVEVAIQQGDFYTIDYQEPFDLICYFDSFGIGEDEDQRRLLKRIETWLKPDACAIIEVGATWHWAGVANGQKMDLGACFRHYRFDAENSKLIDSWWRKDDPEAVVRQYLRCYTPVDFKLLLEGTGLKMVGIEAGGRVDYEQMEFIKKATLEEAMTYYVKLCKV</sequence>
<dbReference type="Pfam" id="PF13649">
    <property type="entry name" value="Methyltransf_25"/>
    <property type="match status" value="1"/>
</dbReference>
<dbReference type="Gene3D" id="3.40.50.150">
    <property type="entry name" value="Vaccinia Virus protein VP39"/>
    <property type="match status" value="1"/>
</dbReference>
<organism evidence="2">
    <name type="scientific">uncultured Aureispira sp</name>
    <dbReference type="NCBI Taxonomy" id="1331704"/>
    <lineage>
        <taxon>Bacteria</taxon>
        <taxon>Pseudomonadati</taxon>
        <taxon>Bacteroidota</taxon>
        <taxon>Saprospiria</taxon>
        <taxon>Saprospirales</taxon>
        <taxon>Saprospiraceae</taxon>
        <taxon>Aureispira</taxon>
        <taxon>environmental samples</taxon>
    </lineage>
</organism>
<gene>
    <name evidence="2" type="ORF">HELGO_WM22764</name>
</gene>
<dbReference type="CDD" id="cd02440">
    <property type="entry name" value="AdoMet_MTases"/>
    <property type="match status" value="1"/>
</dbReference>
<evidence type="ECO:0000313" key="2">
    <source>
        <dbReference type="EMBL" id="CAA6828705.1"/>
    </source>
</evidence>
<feature type="domain" description="Methyltransferase" evidence="1">
    <location>
        <begin position="44"/>
        <end position="136"/>
    </location>
</feature>
<dbReference type="SUPFAM" id="SSF53335">
    <property type="entry name" value="S-adenosyl-L-methionine-dependent methyltransferases"/>
    <property type="match status" value="1"/>
</dbReference>
<evidence type="ECO:0000259" key="1">
    <source>
        <dbReference type="Pfam" id="PF13649"/>
    </source>
</evidence>